<evidence type="ECO:0000256" key="5">
    <source>
        <dbReference type="ARBA" id="ARBA00054821"/>
    </source>
</evidence>
<dbReference type="PANTHER" id="PTHR48029">
    <property type="entry name" value="NUCLEOLAR PROTEIN 8"/>
    <property type="match status" value="1"/>
</dbReference>
<evidence type="ECO:0000256" key="3">
    <source>
        <dbReference type="ARBA" id="ARBA00022884"/>
    </source>
</evidence>
<dbReference type="InterPro" id="IPR000504">
    <property type="entry name" value="RRM_dom"/>
</dbReference>
<feature type="region of interest" description="Disordered" evidence="10">
    <location>
        <begin position="242"/>
        <end position="313"/>
    </location>
</feature>
<dbReference type="GO" id="GO:1902570">
    <property type="term" value="P:protein localization to nucleolus"/>
    <property type="evidence" value="ECO:0007669"/>
    <property type="project" value="TreeGrafter"/>
</dbReference>
<dbReference type="STRING" id="52670.A0A2I4BSM8"/>
<feature type="region of interest" description="Disordered" evidence="10">
    <location>
        <begin position="923"/>
        <end position="1039"/>
    </location>
</feature>
<evidence type="ECO:0000256" key="6">
    <source>
        <dbReference type="ARBA" id="ARBA00065066"/>
    </source>
</evidence>
<evidence type="ECO:0000313" key="13">
    <source>
        <dbReference type="RefSeq" id="XP_013870757.1"/>
    </source>
</evidence>
<feature type="region of interest" description="Disordered" evidence="10">
    <location>
        <begin position="1"/>
        <end position="33"/>
    </location>
</feature>
<dbReference type="KEGG" id="alim:106522329"/>
<dbReference type="Pfam" id="PF00076">
    <property type="entry name" value="RRM_1"/>
    <property type="match status" value="1"/>
</dbReference>
<feature type="coiled-coil region" evidence="9">
    <location>
        <begin position="1061"/>
        <end position="1099"/>
    </location>
</feature>
<dbReference type="CDD" id="cd12226">
    <property type="entry name" value="RRM_NOL8"/>
    <property type="match status" value="1"/>
</dbReference>
<dbReference type="Proteomes" id="UP000192220">
    <property type="component" value="Unplaced"/>
</dbReference>
<dbReference type="SUPFAM" id="SSF54928">
    <property type="entry name" value="RNA-binding domain, RBD"/>
    <property type="match status" value="1"/>
</dbReference>
<dbReference type="InterPro" id="IPR035979">
    <property type="entry name" value="RBD_domain_sf"/>
</dbReference>
<feature type="compositionally biased region" description="Basic and acidic residues" evidence="10">
    <location>
        <begin position="986"/>
        <end position="1006"/>
    </location>
</feature>
<dbReference type="Gene3D" id="3.30.70.330">
    <property type="match status" value="1"/>
</dbReference>
<feature type="compositionally biased region" description="Basic and acidic residues" evidence="10">
    <location>
        <begin position="859"/>
        <end position="901"/>
    </location>
</feature>
<evidence type="ECO:0000256" key="10">
    <source>
        <dbReference type="SAM" id="MobiDB-lite"/>
    </source>
</evidence>
<dbReference type="InParanoid" id="A0A2I4BSM8"/>
<evidence type="ECO:0000259" key="11">
    <source>
        <dbReference type="PROSITE" id="PS50102"/>
    </source>
</evidence>
<comment type="function">
    <text evidence="5">Plays an essential role in the survival of diffuse-type gastric cancer cells. Acts as a nucleolar anchoring protein for DDX47. May be involved in regulation of gene expression at the post-transcriptional level or in ribosome biogenesis in cancer cells.</text>
</comment>
<gene>
    <name evidence="13" type="primary">nol8</name>
</gene>
<dbReference type="PROSITE" id="PS50102">
    <property type="entry name" value="RRM"/>
    <property type="match status" value="1"/>
</dbReference>
<feature type="compositionally biased region" description="Polar residues" evidence="10">
    <location>
        <begin position="324"/>
        <end position="334"/>
    </location>
</feature>
<name>A0A2I4BSM8_AUSLI</name>
<feature type="region of interest" description="Disordered" evidence="10">
    <location>
        <begin position="350"/>
        <end position="430"/>
    </location>
</feature>
<dbReference type="PANTHER" id="PTHR48029:SF1">
    <property type="entry name" value="NUCLEOLAR PROTEIN 8"/>
    <property type="match status" value="1"/>
</dbReference>
<feature type="compositionally biased region" description="Acidic residues" evidence="10">
    <location>
        <begin position="750"/>
        <end position="763"/>
    </location>
</feature>
<evidence type="ECO:0000313" key="12">
    <source>
        <dbReference type="Proteomes" id="UP000192220"/>
    </source>
</evidence>
<dbReference type="SMART" id="SM00360">
    <property type="entry name" value="RRM"/>
    <property type="match status" value="1"/>
</dbReference>
<evidence type="ECO:0000256" key="4">
    <source>
        <dbReference type="ARBA" id="ARBA00023242"/>
    </source>
</evidence>
<feature type="compositionally biased region" description="Basic and acidic residues" evidence="10">
    <location>
        <begin position="789"/>
        <end position="801"/>
    </location>
</feature>
<evidence type="ECO:0000256" key="1">
    <source>
        <dbReference type="ARBA" id="ARBA00004604"/>
    </source>
</evidence>
<feature type="compositionally biased region" description="Acidic residues" evidence="10">
    <location>
        <begin position="394"/>
        <end position="404"/>
    </location>
</feature>
<evidence type="ECO:0000256" key="9">
    <source>
        <dbReference type="SAM" id="Coils"/>
    </source>
</evidence>
<evidence type="ECO:0000256" key="8">
    <source>
        <dbReference type="PROSITE-ProRule" id="PRU00176"/>
    </source>
</evidence>
<feature type="compositionally biased region" description="Polar residues" evidence="10">
    <location>
        <begin position="842"/>
        <end position="853"/>
    </location>
</feature>
<keyword evidence="4" id="KW-0539">Nucleus</keyword>
<feature type="compositionally biased region" description="Acidic residues" evidence="10">
    <location>
        <begin position="356"/>
        <end position="369"/>
    </location>
</feature>
<dbReference type="InterPro" id="IPR034138">
    <property type="entry name" value="NOP8_RRM"/>
</dbReference>
<feature type="region of interest" description="Disordered" evidence="10">
    <location>
        <begin position="323"/>
        <end position="342"/>
    </location>
</feature>
<dbReference type="AlphaFoldDB" id="A0A2I4BSM8"/>
<dbReference type="OrthoDB" id="21643at2759"/>
<keyword evidence="12" id="KW-1185">Reference proteome</keyword>
<feature type="compositionally biased region" description="Acidic residues" evidence="10">
    <location>
        <begin position="802"/>
        <end position="812"/>
    </location>
</feature>
<comment type="subcellular location">
    <subcellularLocation>
        <location evidence="1">Nucleus</location>
        <location evidence="1">Nucleolus</location>
    </subcellularLocation>
</comment>
<proteinExistence type="predicted"/>
<dbReference type="FunFam" id="3.30.70.330:FF:000346">
    <property type="entry name" value="Nucleolar protein 8"/>
    <property type="match status" value="1"/>
</dbReference>
<evidence type="ECO:0000256" key="2">
    <source>
        <dbReference type="ARBA" id="ARBA00022553"/>
    </source>
</evidence>
<reference evidence="13" key="1">
    <citation type="submission" date="2025-08" db="UniProtKB">
        <authorList>
            <consortium name="RefSeq"/>
        </authorList>
    </citation>
    <scope>IDENTIFICATION</scope>
</reference>
<comment type="subunit">
    <text evidence="6">Interacts with the GTP form of RRAGA, RRAGC and RRAGD. Interacts with NIP7. Interacts with DDX18; the interaction is RNA-dependent. Interacts with DDX47; the interaction is RNA-dependent.</text>
</comment>
<protein>
    <recommendedName>
        <fullName evidence="7">Nucleolar protein 8</fullName>
    </recommendedName>
</protein>
<feature type="region of interest" description="Disordered" evidence="10">
    <location>
        <begin position="449"/>
        <end position="901"/>
    </location>
</feature>
<dbReference type="CTD" id="55035"/>
<feature type="domain" description="RRM" evidence="11">
    <location>
        <begin position="43"/>
        <end position="124"/>
    </location>
</feature>
<organism evidence="12 13">
    <name type="scientific">Austrofundulus limnaeus</name>
    <name type="common">Annual killifish</name>
    <dbReference type="NCBI Taxonomy" id="52670"/>
    <lineage>
        <taxon>Eukaryota</taxon>
        <taxon>Metazoa</taxon>
        <taxon>Chordata</taxon>
        <taxon>Craniata</taxon>
        <taxon>Vertebrata</taxon>
        <taxon>Euteleostomi</taxon>
        <taxon>Actinopterygii</taxon>
        <taxon>Neopterygii</taxon>
        <taxon>Teleostei</taxon>
        <taxon>Neoteleostei</taxon>
        <taxon>Acanthomorphata</taxon>
        <taxon>Ovalentaria</taxon>
        <taxon>Atherinomorphae</taxon>
        <taxon>Cyprinodontiformes</taxon>
        <taxon>Rivulidae</taxon>
        <taxon>Austrofundulus</taxon>
    </lineage>
</organism>
<sequence length="1099" mass="123726">MTADHLDGSAEPLKNRKRQPDSENSSTGWTHVSEGCCEDEAMRRLYVGGLSHTVTQKDLKDRFGKFGEVEDVELRTRRDEDGVPYKTFSYININISDAELKKCLTVLNKSKWKGGTLQIEAAKESFLHRLAQERQEAAEQRLRGSAAEDQKQKLLDSLSKAGVEDFTMKAAVPGSEVPGHKDWVVSKFGRVLPVLQLRCQKGPKARTSKYDPSKYCHNIRRLDRNAADESTPVTQLTWEVQGGDDDISKKRRGEFPPFKPPRPKKTRTDAVNSDSFRHTSEQTQIHRLANRSEPPANHRPARREGRCWSDSDSDEELRRLVAAEQTSHDALQQEVQDDSLEVVGVDFLVRSKQKDEEDEEDYDSADTDELFASRRKPAEKLPAGSIEHVSTDCREEEEEEEEEGGPSSSQQSDGDEEVASSSSADSDYDAMFSNATRLEISLEDLQTLAETAAPRIPGSASEPDADASSGPAERAAPKKGITPEEILASLLKEHSKEDEEQPRRKRRGITLPAFMGTKSLMGDGEEEEGGGGAKKQTPNSESQQGEEEVKKMLSSKAAKTHLHKVLLSPQTGSSSGSDDEEVEEEEEEEVEVEEEEEEEKSSQTVRNNRSSAEDQPSSSSCSEEEEQQVSLAPHSEEEEEHQAPPRVALGAEEEEELQRKANMRRLAALQQRQKEAEEHRKLIRGALSNLDAPAPSAGKHIVFGSDDDDDEEEVSKRSLLQDGQSEKDVGGATANQEVRLKPSAPRLFADSEDEEEEGDEEEDGSRFNIRPEFEGRAGQKLMALQSRFGTDERFRMDSRFLEDEEEEEEEGGAAEVKTSPVEEEEALEEEKKKNLSILHSILGSSRQTGSKTASKAKKFRDVSSLHYDPSREEHAAFEVKPEESKKDSKSARRKKREEAQKLPDVSKEIYYDVSGDLKAVFSQAKDDVTEEEEEEKAEWNQLEEEEGGGEEEQLLSADRSTEKQESTGFKFSFFGDETETGSGETTEYKVEKIQAPKVSWHQDPRFLDSSSEEEEEEEEEEEQRSIAAKATEKTTPSNLDFFFFRPEDSRLKEGPGLFCRTAELQEQREEWQESRITLKQEYKKKHRDARRKLRGSQKS</sequence>
<evidence type="ECO:0000256" key="7">
    <source>
        <dbReference type="ARBA" id="ARBA00068539"/>
    </source>
</evidence>
<feature type="compositionally biased region" description="Acidic residues" evidence="10">
    <location>
        <begin position="928"/>
        <end position="953"/>
    </location>
</feature>
<feature type="compositionally biased region" description="Acidic residues" evidence="10">
    <location>
        <begin position="577"/>
        <end position="599"/>
    </location>
</feature>
<dbReference type="GO" id="GO:0005730">
    <property type="term" value="C:nucleolus"/>
    <property type="evidence" value="ECO:0007669"/>
    <property type="project" value="UniProtKB-SubCell"/>
</dbReference>
<dbReference type="GeneID" id="106522329"/>
<keyword evidence="9" id="KW-0175">Coiled coil</keyword>
<dbReference type="RefSeq" id="XP_013870757.1">
    <property type="nucleotide sequence ID" value="XM_014015303.1"/>
</dbReference>
<feature type="compositionally biased region" description="Acidic residues" evidence="10">
    <location>
        <begin position="1010"/>
        <end position="1022"/>
    </location>
</feature>
<accession>A0A2I4BSM8</accession>
<dbReference type="GO" id="GO:0003723">
    <property type="term" value="F:RNA binding"/>
    <property type="evidence" value="ECO:0007669"/>
    <property type="project" value="UniProtKB-UniRule"/>
</dbReference>
<keyword evidence="3 8" id="KW-0694">RNA-binding</keyword>
<dbReference type="InterPro" id="IPR012677">
    <property type="entry name" value="Nucleotide-bd_a/b_plait_sf"/>
</dbReference>
<keyword evidence="2" id="KW-0597">Phosphoprotein</keyword>